<dbReference type="EMBL" id="JH651051">
    <property type="protein sequence ID" value="EXA30442.1"/>
    <property type="molecule type" value="Genomic_DNA"/>
</dbReference>
<dbReference type="Proteomes" id="UP000030751">
    <property type="component" value="Unassembled WGS sequence"/>
</dbReference>
<name>W9NKC1_FUSOX</name>
<evidence type="ECO:0000256" key="1">
    <source>
        <dbReference type="SAM" id="MobiDB-lite"/>
    </source>
</evidence>
<organism evidence="2">
    <name type="scientific">Fusarium oxysporum f. sp. pisi HDV247</name>
    <dbReference type="NCBI Taxonomy" id="1080344"/>
    <lineage>
        <taxon>Eukaryota</taxon>
        <taxon>Fungi</taxon>
        <taxon>Dikarya</taxon>
        <taxon>Ascomycota</taxon>
        <taxon>Pezizomycotina</taxon>
        <taxon>Sordariomycetes</taxon>
        <taxon>Hypocreomycetidae</taxon>
        <taxon>Hypocreales</taxon>
        <taxon>Nectriaceae</taxon>
        <taxon>Fusarium</taxon>
        <taxon>Fusarium oxysporum species complex</taxon>
    </lineage>
</organism>
<feature type="region of interest" description="Disordered" evidence="1">
    <location>
        <begin position="462"/>
        <end position="497"/>
    </location>
</feature>
<sequence length="497" mass="54747">MPVTLLARPDLDPGGSDRPRATLWTAAVPRLPDVTRQSAVQLPSGFHLSRHIKCSHCWLVNAIYIAVTLSRYEKKLKKFVGQWHASLVKKGIPEHLVYQLAKHCVQASGEEGDSGTEIHYVPQTDDEPVVIRLGAGARAPKQALGGDDKPATLVEALRAKSRLKNHPEEGDEAFDTLAVARRLQERDFGGRLSSQEICVIGTAVLHEVFGGRGQKRLADALTHLYGRHPRRYLAELDRNAGRVADEIRKGGPATLSSFTLRWAQAVQHDSPDMVTIDDIRLIDMKVSLVREWDRWSSPAATGSNRDIEDFLANNGIDANAGLALSTRIAKYLSRKLGLPEGTLAKKIYAWRPLTVMADVFGAGIYVFVSRSLFTCYNKIHPTDGIKKEDKFRAMALAVADELPNLLEICEASYKHVVQPVLKPLLPGNNMQDLSRDLRVLGVQMATDGDLHSLRKTSIPELLGSTLHGHDDDEDGKDSNVDDDDDDGSGEEEGENSD</sequence>
<accession>W9NKC1</accession>
<gene>
    <name evidence="2" type="ORF">FOVG_18178</name>
</gene>
<dbReference type="OrthoDB" id="5094291at2759"/>
<protein>
    <submittedName>
        <fullName evidence="2">Uncharacterized protein</fullName>
    </submittedName>
</protein>
<reference evidence="2" key="1">
    <citation type="submission" date="2011-10" db="EMBL/GenBank/DDBJ databases">
        <title>The Genome Sequence of Fusarium oxysporum HDV247.</title>
        <authorList>
            <consortium name="The Broad Institute Genome Sequencing Platform"/>
            <person name="Ma L.-J."/>
            <person name="Gale L.R."/>
            <person name="Schwartz D.C."/>
            <person name="Zhou S."/>
            <person name="Corby-Kistler H."/>
            <person name="Young S.K."/>
            <person name="Zeng Q."/>
            <person name="Gargeya S."/>
            <person name="Fitzgerald M."/>
            <person name="Haas B."/>
            <person name="Abouelleil A."/>
            <person name="Alvarado L."/>
            <person name="Arachchi H.M."/>
            <person name="Berlin A."/>
            <person name="Brown A."/>
            <person name="Chapman S.B."/>
            <person name="Chen Z."/>
            <person name="Dunbar C."/>
            <person name="Freedman E."/>
            <person name="Gearin G."/>
            <person name="Goldberg J."/>
            <person name="Griggs A."/>
            <person name="Gujja S."/>
            <person name="Heiman D."/>
            <person name="Howarth C."/>
            <person name="Larson L."/>
            <person name="Lui A."/>
            <person name="MacDonald P.J.P."/>
            <person name="Montmayeur A."/>
            <person name="Murphy C."/>
            <person name="Neiman D."/>
            <person name="Pearson M."/>
            <person name="Priest M."/>
            <person name="Roberts A."/>
            <person name="Saif S."/>
            <person name="Shea T."/>
            <person name="Shenoy N."/>
            <person name="Sisk P."/>
            <person name="Stolte C."/>
            <person name="Sykes S."/>
            <person name="Wortman J."/>
            <person name="Nusbaum C."/>
            <person name="Birren B."/>
        </authorList>
    </citation>
    <scope>NUCLEOTIDE SEQUENCE [LARGE SCALE GENOMIC DNA]</scope>
    <source>
        <strain evidence="2">HDV247</strain>
    </source>
</reference>
<feature type="compositionally biased region" description="Acidic residues" evidence="1">
    <location>
        <begin position="471"/>
        <end position="497"/>
    </location>
</feature>
<proteinExistence type="predicted"/>
<dbReference type="HOGENOM" id="CLU_031893_0_0_1"/>
<dbReference type="AlphaFoldDB" id="W9NKC1"/>
<evidence type="ECO:0000313" key="2">
    <source>
        <dbReference type="EMBL" id="EXA30442.1"/>
    </source>
</evidence>
<reference evidence="2" key="2">
    <citation type="submission" date="2012-05" db="EMBL/GenBank/DDBJ databases">
        <title>Annotation of the Genome Sequence of Fusarium oxysporum HDV247.</title>
        <authorList>
            <consortium name="The Broad Institute Genomics Platform"/>
            <person name="Ma L.-J."/>
            <person name="Corby-Kistler H."/>
            <person name="Broz K."/>
            <person name="Gale L.R."/>
            <person name="Jonkers W."/>
            <person name="O'Donnell K."/>
            <person name="Ploetz R."/>
            <person name="Steinberg C."/>
            <person name="Schwartz D.C."/>
            <person name="VanEtten H."/>
            <person name="Zhou S."/>
            <person name="Young S.K."/>
            <person name="Zeng Q."/>
            <person name="Gargeya S."/>
            <person name="Fitzgerald M."/>
            <person name="Abouelleil A."/>
            <person name="Alvarado L."/>
            <person name="Chapman S.B."/>
            <person name="Gainer-Dewar J."/>
            <person name="Goldberg J."/>
            <person name="Griggs A."/>
            <person name="Gujja S."/>
            <person name="Hansen M."/>
            <person name="Howarth C."/>
            <person name="Imamovic A."/>
            <person name="Ireland A."/>
            <person name="Larimer J."/>
            <person name="McCowan C."/>
            <person name="Murphy C."/>
            <person name="Pearson M."/>
            <person name="Poon T.W."/>
            <person name="Priest M."/>
            <person name="Roberts A."/>
            <person name="Saif S."/>
            <person name="Shea T."/>
            <person name="Sykes S."/>
            <person name="Wortman J."/>
            <person name="Nusbaum C."/>
            <person name="Birren B."/>
        </authorList>
    </citation>
    <scope>NUCLEOTIDE SEQUENCE</scope>
    <source>
        <strain evidence="2">HDV247</strain>
    </source>
</reference>